<accession>V4UHD7</accession>
<dbReference type="InterPro" id="IPR015890">
    <property type="entry name" value="Chorismate_C"/>
</dbReference>
<keyword evidence="3" id="KW-1185">Reference proteome</keyword>
<dbReference type="SUPFAM" id="SSF56322">
    <property type="entry name" value="ADC synthase"/>
    <property type="match status" value="1"/>
</dbReference>
<organism evidence="2 3">
    <name type="scientific">Citrus clementina</name>
    <name type="common">Clementine</name>
    <name type="synonym">Citrus deliciosa x Citrus sinensis</name>
    <dbReference type="NCBI Taxonomy" id="85681"/>
    <lineage>
        <taxon>Eukaryota</taxon>
        <taxon>Viridiplantae</taxon>
        <taxon>Streptophyta</taxon>
        <taxon>Embryophyta</taxon>
        <taxon>Tracheophyta</taxon>
        <taxon>Spermatophyta</taxon>
        <taxon>Magnoliopsida</taxon>
        <taxon>eudicotyledons</taxon>
        <taxon>Gunneridae</taxon>
        <taxon>Pentapetalae</taxon>
        <taxon>rosids</taxon>
        <taxon>malvids</taxon>
        <taxon>Sapindales</taxon>
        <taxon>Rutaceae</taxon>
        <taxon>Aurantioideae</taxon>
        <taxon>Citrus</taxon>
    </lineage>
</organism>
<dbReference type="Gramene" id="ESR61681">
    <property type="protein sequence ID" value="ESR61681"/>
    <property type="gene ID" value="CICLE_v10018042mg"/>
</dbReference>
<dbReference type="InterPro" id="IPR019999">
    <property type="entry name" value="Anth_synth_I-like"/>
</dbReference>
<dbReference type="PANTHER" id="PTHR11236:SF9">
    <property type="entry name" value="ANTHRANILATE SYNTHASE COMPONENT 1"/>
    <property type="match status" value="1"/>
</dbReference>
<dbReference type="InterPro" id="IPR005801">
    <property type="entry name" value="ADC_synthase"/>
</dbReference>
<dbReference type="AlphaFoldDB" id="V4UHD7"/>
<dbReference type="STRING" id="85681.V4UHD7"/>
<dbReference type="PANTHER" id="PTHR11236">
    <property type="entry name" value="AMINOBENZOATE/ANTHRANILATE SYNTHASE"/>
    <property type="match status" value="1"/>
</dbReference>
<evidence type="ECO:0000259" key="1">
    <source>
        <dbReference type="Pfam" id="PF00425"/>
    </source>
</evidence>
<reference evidence="2 3" key="1">
    <citation type="submission" date="2013-10" db="EMBL/GenBank/DDBJ databases">
        <authorList>
            <consortium name="International Citrus Genome Consortium"/>
            <person name="Jenkins J."/>
            <person name="Schmutz J."/>
            <person name="Prochnik S."/>
            <person name="Rokhsar D."/>
            <person name="Gmitter F."/>
            <person name="Ollitrault P."/>
            <person name="Machado M."/>
            <person name="Talon M."/>
            <person name="Wincker P."/>
            <person name="Jaillon O."/>
            <person name="Morgante M."/>
        </authorList>
    </citation>
    <scope>NUCLEOTIDE SEQUENCE</scope>
    <source>
        <strain evidence="3">cv. Clemenules</strain>
    </source>
</reference>
<evidence type="ECO:0000313" key="2">
    <source>
        <dbReference type="EMBL" id="ESR61681.1"/>
    </source>
</evidence>
<feature type="non-terminal residue" evidence="2">
    <location>
        <position position="77"/>
    </location>
</feature>
<dbReference type="eggNOG" id="KOG1223">
    <property type="taxonomic scope" value="Eukaryota"/>
</dbReference>
<dbReference type="KEGG" id="cic:CICLE_v10018042mg"/>
<name>V4UHD7_CITCL</name>
<dbReference type="Pfam" id="PF00425">
    <property type="entry name" value="Chorismate_bind"/>
    <property type="match status" value="1"/>
</dbReference>
<dbReference type="InParanoid" id="V4UHD7"/>
<evidence type="ECO:0000313" key="3">
    <source>
        <dbReference type="Proteomes" id="UP000030687"/>
    </source>
</evidence>
<gene>
    <name evidence="2" type="ORF">CICLE_v10018042mg</name>
</gene>
<protein>
    <recommendedName>
        <fullName evidence="1">Chorismate-utilising enzyme C-terminal domain-containing protein</fullName>
    </recommendedName>
</protein>
<dbReference type="Gene3D" id="3.60.120.10">
    <property type="entry name" value="Anthranilate synthase"/>
    <property type="match status" value="1"/>
</dbReference>
<dbReference type="GO" id="GO:0000162">
    <property type="term" value="P:L-tryptophan biosynthetic process"/>
    <property type="evidence" value="ECO:0007669"/>
    <property type="project" value="TreeGrafter"/>
</dbReference>
<feature type="domain" description="Chorismate-utilising enzyme C-terminal" evidence="1">
    <location>
        <begin position="14"/>
        <end position="76"/>
    </location>
</feature>
<sequence>MQFQIMAPLRCCILVASSPEILTCVKKRKIINQLLGTIRRGKTAKEDLVFEKEILNDEKKCAEHIILVDMQRNNVKK</sequence>
<dbReference type="EMBL" id="KI536312">
    <property type="protein sequence ID" value="ESR61681.1"/>
    <property type="molecule type" value="Genomic_DNA"/>
</dbReference>
<dbReference type="Proteomes" id="UP000030687">
    <property type="component" value="Unassembled WGS sequence"/>
</dbReference>
<proteinExistence type="predicted"/>